<dbReference type="GO" id="GO:0005509">
    <property type="term" value="F:calcium ion binding"/>
    <property type="evidence" value="ECO:0007669"/>
    <property type="project" value="InterPro"/>
</dbReference>
<dbReference type="InterPro" id="IPR018247">
    <property type="entry name" value="EF_Hand_1_Ca_BS"/>
</dbReference>
<feature type="transmembrane region" description="Helical" evidence="7">
    <location>
        <begin position="561"/>
        <end position="580"/>
    </location>
</feature>
<dbReference type="Gene3D" id="1.10.238.10">
    <property type="entry name" value="EF-hand"/>
    <property type="match status" value="1"/>
</dbReference>
<dbReference type="InterPro" id="IPR011992">
    <property type="entry name" value="EF-hand-dom_pair"/>
</dbReference>
<evidence type="ECO:0000256" key="6">
    <source>
        <dbReference type="SAM" id="MobiDB-lite"/>
    </source>
</evidence>
<dbReference type="GO" id="GO:0005262">
    <property type="term" value="F:calcium channel activity"/>
    <property type="evidence" value="ECO:0007669"/>
    <property type="project" value="TreeGrafter"/>
</dbReference>
<protein>
    <recommendedName>
        <fullName evidence="8">EF-hand domain-containing protein</fullName>
    </recommendedName>
</protein>
<dbReference type="InterPro" id="IPR006685">
    <property type="entry name" value="MscS_channel_2nd"/>
</dbReference>
<feature type="transmembrane region" description="Helical" evidence="7">
    <location>
        <begin position="264"/>
        <end position="282"/>
    </location>
</feature>
<dbReference type="OrthoDB" id="544685at2759"/>
<dbReference type="PANTHER" id="PTHR31323">
    <property type="entry name" value="MECHANOSENSITIVE ION CHANNEL PROTEIN MSY2"/>
    <property type="match status" value="1"/>
</dbReference>
<comment type="subcellular location">
    <subcellularLocation>
        <location evidence="1">Membrane</location>
    </subcellularLocation>
</comment>
<feature type="transmembrane region" description="Helical" evidence="7">
    <location>
        <begin position="201"/>
        <end position="224"/>
    </location>
</feature>
<dbReference type="Pfam" id="PF00924">
    <property type="entry name" value="MS_channel_2nd"/>
    <property type="match status" value="1"/>
</dbReference>
<dbReference type="GeneID" id="42002073"/>
<dbReference type="GO" id="GO:0016020">
    <property type="term" value="C:membrane"/>
    <property type="evidence" value="ECO:0007669"/>
    <property type="project" value="UniProtKB-SubCell"/>
</dbReference>
<feature type="transmembrane region" description="Helical" evidence="7">
    <location>
        <begin position="294"/>
        <end position="313"/>
    </location>
</feature>
<keyword evidence="2 7" id="KW-0812">Transmembrane</keyword>
<dbReference type="AlphaFoldDB" id="A0A507C619"/>
<dbReference type="Pfam" id="PF25886">
    <property type="entry name" value="Msy1"/>
    <property type="match status" value="1"/>
</dbReference>
<dbReference type="SUPFAM" id="SSF50182">
    <property type="entry name" value="Sm-like ribonucleoproteins"/>
    <property type="match status" value="1"/>
</dbReference>
<feature type="region of interest" description="Disordered" evidence="6">
    <location>
        <begin position="1"/>
        <end position="29"/>
    </location>
</feature>
<dbReference type="RefSeq" id="XP_031027110.1">
    <property type="nucleotide sequence ID" value="XM_031166776.1"/>
</dbReference>
<feature type="domain" description="EF-hand" evidence="8">
    <location>
        <begin position="481"/>
        <end position="516"/>
    </location>
</feature>
<dbReference type="InterPro" id="IPR010920">
    <property type="entry name" value="LSM_dom_sf"/>
</dbReference>
<dbReference type="SUPFAM" id="SSF47473">
    <property type="entry name" value="EF-hand"/>
    <property type="match status" value="1"/>
</dbReference>
<dbReference type="PROSITE" id="PS00018">
    <property type="entry name" value="EF_HAND_1"/>
    <property type="match status" value="1"/>
</dbReference>
<evidence type="ECO:0000256" key="7">
    <source>
        <dbReference type="SAM" id="Phobius"/>
    </source>
</evidence>
<gene>
    <name evidence="9" type="ORF">SmJEL517_g00848</name>
</gene>
<keyword evidence="5 7" id="KW-0472">Membrane</keyword>
<keyword evidence="4 7" id="KW-1133">Transmembrane helix</keyword>
<keyword evidence="3" id="KW-0106">Calcium</keyword>
<sequence>MDATSPDQPIARGSTMIHNAISPLSPSSPKLDSSAEILQQLLENGQISRKSYELLLMANQVTIPKSADAPASISKASASARASIASVRTVIRLSHDDRCRQELGGEGEDATPKIEVQETFDWFHDDLDLAPTPSKIAKSKRSSPLWKWIKSWPLFPQTILTVLFGGILIMIPGSLSIIFCVKDRGEYWTHQTPNCMGIGGYPFFVFATYFTILWAFYWGVRYVLRILPEVLIRLSDICLGTSDEGETNAFVEHLMDYLRHMRRAIAYLLLSVIGLTTFTTIFTEHTDNTIYYNWQQVITLIWSSLVWSCFVWVSEKFLLQVFAVQFSKRAFSERLEAEKFAFHVLGCLNRARYRPNSAIGINMPMKSDLSDSNHSSELELAVKDLESQARKTLSRARRPDPWLGAGGFSRFQQGVGKHAARLGLNLKNVAGVVVGVESGETAGVLLRSLHDAKMLSKRIFLSLQRGSSGVLVPEDFRPFFLTQEDALAAFKLFDKDDNGDISPQEMKATVVEIYRERLSLDRSIRDGNQAMHKLDGLLKVFMFALILFICLGIWGVNVTNFLAGLISLWVGILFAIGTTIKNLLESVVFLFLTHPYDVGDRVEIDGNAFIVKEFALSVTIFRTPDGKEVIAPNPLLLGKFIYNIRRSGAQSESVTLHLDGDTTESQLQELKDRLNDFAQNSSRDFSGNIIPTISQINAGNELVISIGITHKANWSNFGNKVVRTNRFMIELRKILKDLKIEMSSSALTVKMDTTPSFDSIVGTQQQHGDPLGVYRRSSG</sequence>
<dbReference type="GO" id="GO:0006874">
    <property type="term" value="P:intracellular calcium ion homeostasis"/>
    <property type="evidence" value="ECO:0007669"/>
    <property type="project" value="TreeGrafter"/>
</dbReference>
<dbReference type="SMART" id="SM00054">
    <property type="entry name" value="EFh"/>
    <property type="match status" value="1"/>
</dbReference>
<evidence type="ECO:0000256" key="4">
    <source>
        <dbReference type="ARBA" id="ARBA00022989"/>
    </source>
</evidence>
<dbReference type="InterPro" id="IPR002048">
    <property type="entry name" value="EF_hand_dom"/>
</dbReference>
<dbReference type="Gene3D" id="2.30.30.60">
    <property type="match status" value="1"/>
</dbReference>
<keyword evidence="10" id="KW-1185">Reference proteome</keyword>
<evidence type="ECO:0000259" key="8">
    <source>
        <dbReference type="PROSITE" id="PS50222"/>
    </source>
</evidence>
<dbReference type="EMBL" id="QEAO01000003">
    <property type="protein sequence ID" value="TPX37040.1"/>
    <property type="molecule type" value="Genomic_DNA"/>
</dbReference>
<proteinExistence type="predicted"/>
<evidence type="ECO:0000313" key="9">
    <source>
        <dbReference type="EMBL" id="TPX37040.1"/>
    </source>
</evidence>
<organism evidence="9 10">
    <name type="scientific">Synchytrium microbalum</name>
    <dbReference type="NCBI Taxonomy" id="1806994"/>
    <lineage>
        <taxon>Eukaryota</taxon>
        <taxon>Fungi</taxon>
        <taxon>Fungi incertae sedis</taxon>
        <taxon>Chytridiomycota</taxon>
        <taxon>Chytridiomycota incertae sedis</taxon>
        <taxon>Chytridiomycetes</taxon>
        <taxon>Synchytriales</taxon>
        <taxon>Synchytriaceae</taxon>
        <taxon>Synchytrium</taxon>
    </lineage>
</organism>
<accession>A0A507C619</accession>
<dbReference type="InterPro" id="IPR058650">
    <property type="entry name" value="Msy1/2-like"/>
</dbReference>
<evidence type="ECO:0000256" key="1">
    <source>
        <dbReference type="ARBA" id="ARBA00004370"/>
    </source>
</evidence>
<name>A0A507C619_9FUNG</name>
<evidence type="ECO:0000256" key="2">
    <source>
        <dbReference type="ARBA" id="ARBA00022692"/>
    </source>
</evidence>
<dbReference type="Proteomes" id="UP000319731">
    <property type="component" value="Unassembled WGS sequence"/>
</dbReference>
<dbReference type="PROSITE" id="PS50222">
    <property type="entry name" value="EF_HAND_2"/>
    <property type="match status" value="1"/>
</dbReference>
<feature type="transmembrane region" description="Helical" evidence="7">
    <location>
        <begin position="159"/>
        <end position="181"/>
    </location>
</feature>
<reference evidence="9 10" key="1">
    <citation type="journal article" date="2019" name="Sci. Rep.">
        <title>Comparative genomics of chytrid fungi reveal insights into the obligate biotrophic and pathogenic lifestyle of Synchytrium endobioticum.</title>
        <authorList>
            <person name="van de Vossenberg B.T.L.H."/>
            <person name="Warris S."/>
            <person name="Nguyen H.D.T."/>
            <person name="van Gent-Pelzer M.P.E."/>
            <person name="Joly D.L."/>
            <person name="van de Geest H.C."/>
            <person name="Bonants P.J.M."/>
            <person name="Smith D.S."/>
            <person name="Levesque C.A."/>
            <person name="van der Lee T.A.J."/>
        </authorList>
    </citation>
    <scope>NUCLEOTIDE SEQUENCE [LARGE SCALE GENOMIC DNA]</scope>
    <source>
        <strain evidence="9 10">JEL517</strain>
    </source>
</reference>
<evidence type="ECO:0000256" key="3">
    <source>
        <dbReference type="ARBA" id="ARBA00022837"/>
    </source>
</evidence>
<dbReference type="PANTHER" id="PTHR31323:SF1">
    <property type="entry name" value="MECHANOSENSITIVE ION CHANNEL PROTEIN"/>
    <property type="match status" value="1"/>
</dbReference>
<dbReference type="InterPro" id="IPR023408">
    <property type="entry name" value="MscS_beta-dom_sf"/>
</dbReference>
<evidence type="ECO:0000313" key="10">
    <source>
        <dbReference type="Proteomes" id="UP000319731"/>
    </source>
</evidence>
<comment type="caution">
    <text evidence="9">The sequence shown here is derived from an EMBL/GenBank/DDBJ whole genome shotgun (WGS) entry which is preliminary data.</text>
</comment>
<feature type="transmembrane region" description="Helical" evidence="7">
    <location>
        <begin position="537"/>
        <end position="555"/>
    </location>
</feature>
<evidence type="ECO:0000256" key="5">
    <source>
        <dbReference type="ARBA" id="ARBA00023136"/>
    </source>
</evidence>